<dbReference type="Gene3D" id="2.30.31.70">
    <property type="match status" value="1"/>
</dbReference>
<reference evidence="2" key="1">
    <citation type="submission" date="2021-04" db="EMBL/GenBank/DDBJ databases">
        <title>Taxonomic assessment of Weissella genus.</title>
        <authorList>
            <person name="Fanelli F."/>
            <person name="Chieffi D."/>
            <person name="Dell'Aquila A."/>
            <person name="Gyu-Sung C."/>
            <person name="Franz C.M.A.P."/>
            <person name="Fusco V."/>
        </authorList>
    </citation>
    <scope>NUCLEOTIDE SEQUENCE</scope>
    <source>
        <strain evidence="2">LMG 25373</strain>
    </source>
</reference>
<dbReference type="InterPro" id="IPR003173">
    <property type="entry name" value="PC4_C"/>
</dbReference>
<dbReference type="RefSeq" id="WP_205142939.1">
    <property type="nucleotide sequence ID" value="NZ_JAFBDN010000002.1"/>
</dbReference>
<proteinExistence type="predicted"/>
<dbReference type="InterPro" id="IPR017154">
    <property type="entry name" value="PC4-like"/>
</dbReference>
<comment type="caution">
    <text evidence="2">The sequence shown here is derived from an EMBL/GenBank/DDBJ whole genome shotgun (WGS) entry which is preliminary data.</text>
</comment>
<evidence type="ECO:0000313" key="3">
    <source>
        <dbReference type="Proteomes" id="UP001057481"/>
    </source>
</evidence>
<protein>
    <recommendedName>
        <fullName evidence="1">Transcriptional coactivator p15 (PC4) C-terminal domain-containing protein</fullName>
    </recommendedName>
</protein>
<dbReference type="EMBL" id="JAGMVS010000037">
    <property type="protein sequence ID" value="MCM2436491.1"/>
    <property type="molecule type" value="Genomic_DNA"/>
</dbReference>
<dbReference type="Proteomes" id="UP001057481">
    <property type="component" value="Unassembled WGS sequence"/>
</dbReference>
<evidence type="ECO:0000313" key="2">
    <source>
        <dbReference type="EMBL" id="MCM2436491.1"/>
    </source>
</evidence>
<accession>A0ABT0VF69</accession>
<gene>
    <name evidence="2" type="ORF">KAK10_00885</name>
</gene>
<evidence type="ECO:0000259" key="1">
    <source>
        <dbReference type="Pfam" id="PF02229"/>
    </source>
</evidence>
<sequence>MVDIKYEITKHIATLSTTEHGWTVELNLVSWNEHLPKLDIRSWSPSHERMGKGVTLSDEEGDKLVTSLQAYLQN</sequence>
<dbReference type="PIRSF" id="PIRSF037246">
    <property type="entry name" value="UCP037246"/>
    <property type="match status" value="1"/>
</dbReference>
<feature type="domain" description="Transcriptional coactivator p15 (PC4) C-terminal" evidence="1">
    <location>
        <begin position="19"/>
        <end position="65"/>
    </location>
</feature>
<organism evidence="2 3">
    <name type="scientific">Periweissella beninensis</name>
    <dbReference type="NCBI Taxonomy" id="504936"/>
    <lineage>
        <taxon>Bacteria</taxon>
        <taxon>Bacillati</taxon>
        <taxon>Bacillota</taxon>
        <taxon>Bacilli</taxon>
        <taxon>Lactobacillales</taxon>
        <taxon>Lactobacillaceae</taxon>
        <taxon>Periweissella</taxon>
    </lineage>
</organism>
<name>A0ABT0VF69_9LACO</name>
<dbReference type="Pfam" id="PF02229">
    <property type="entry name" value="PC4"/>
    <property type="match status" value="1"/>
</dbReference>
<keyword evidence="3" id="KW-1185">Reference proteome</keyword>